<protein>
    <recommendedName>
        <fullName evidence="6">Exodeoxyribonuclease VII small subunit</fullName>
        <ecNumber evidence="6">3.1.11.6</ecNumber>
    </recommendedName>
</protein>
<accession>A0A934NBI3</accession>
<evidence type="ECO:0000256" key="3">
    <source>
        <dbReference type="ARBA" id="ARBA00022722"/>
    </source>
</evidence>
<dbReference type="GO" id="GO:0006308">
    <property type="term" value="P:DNA catabolic process"/>
    <property type="evidence" value="ECO:0007669"/>
    <property type="project" value="UniProtKB-UniRule"/>
</dbReference>
<dbReference type="RefSeq" id="WP_338205125.1">
    <property type="nucleotide sequence ID" value="NZ_JAEKNR010000234.1"/>
</dbReference>
<dbReference type="EC" id="3.1.11.6" evidence="6"/>
<keyword evidence="2" id="KW-0963">Cytoplasm</keyword>
<evidence type="ECO:0000256" key="2">
    <source>
        <dbReference type="ARBA" id="ARBA00022490"/>
    </source>
</evidence>
<sequence>MRQAEAASGDDGGPSLDQLLESLEAVLQRLADPSAPLDRAVADYEQARQLLAAAEVRLEAARRRVALVEPGRD</sequence>
<name>A0A934NBI3_9BACT</name>
<organism evidence="8 9">
    <name type="scientific">Candidatus Nephthysia bennettiae</name>
    <dbReference type="NCBI Taxonomy" id="3127016"/>
    <lineage>
        <taxon>Bacteria</taxon>
        <taxon>Bacillati</taxon>
        <taxon>Candidatus Dormiibacterota</taxon>
        <taxon>Candidatus Dormibacteria</taxon>
        <taxon>Candidatus Dormibacterales</taxon>
        <taxon>Candidatus Dormibacteraceae</taxon>
        <taxon>Candidatus Nephthysia</taxon>
    </lineage>
</organism>
<keyword evidence="9" id="KW-1185">Reference proteome</keyword>
<dbReference type="SUPFAM" id="SSF116842">
    <property type="entry name" value="XseB-like"/>
    <property type="match status" value="1"/>
</dbReference>
<dbReference type="NCBIfam" id="TIGR01280">
    <property type="entry name" value="xseB"/>
    <property type="match status" value="1"/>
</dbReference>
<comment type="similarity">
    <text evidence="1">Belongs to the XseB family.</text>
</comment>
<dbReference type="InterPro" id="IPR003761">
    <property type="entry name" value="Exonuc_VII_S"/>
</dbReference>
<evidence type="ECO:0000256" key="7">
    <source>
        <dbReference type="SAM" id="Coils"/>
    </source>
</evidence>
<dbReference type="Gene3D" id="1.10.287.1040">
    <property type="entry name" value="Exonuclease VII, small subunit"/>
    <property type="match status" value="1"/>
</dbReference>
<proteinExistence type="inferred from homology"/>
<gene>
    <name evidence="8" type="primary">xseB</name>
    <name evidence="8" type="ORF">JF922_23725</name>
</gene>
<evidence type="ECO:0000256" key="6">
    <source>
        <dbReference type="NCBIfam" id="TIGR01280"/>
    </source>
</evidence>
<dbReference type="InterPro" id="IPR037004">
    <property type="entry name" value="Exonuc_VII_ssu_sf"/>
</dbReference>
<keyword evidence="3" id="KW-0540">Nuclease</keyword>
<comment type="caution">
    <text evidence="8">The sequence shown here is derived from an EMBL/GenBank/DDBJ whole genome shotgun (WGS) entry which is preliminary data.</text>
</comment>
<dbReference type="GO" id="GO:0008855">
    <property type="term" value="F:exodeoxyribonuclease VII activity"/>
    <property type="evidence" value="ECO:0007669"/>
    <property type="project" value="UniProtKB-UniRule"/>
</dbReference>
<dbReference type="Pfam" id="PF02609">
    <property type="entry name" value="Exonuc_VII_S"/>
    <property type="match status" value="1"/>
</dbReference>
<evidence type="ECO:0000256" key="4">
    <source>
        <dbReference type="ARBA" id="ARBA00022801"/>
    </source>
</evidence>
<dbReference type="Proteomes" id="UP000612893">
    <property type="component" value="Unassembled WGS sequence"/>
</dbReference>
<evidence type="ECO:0000256" key="5">
    <source>
        <dbReference type="ARBA" id="ARBA00022839"/>
    </source>
</evidence>
<evidence type="ECO:0000313" key="8">
    <source>
        <dbReference type="EMBL" id="MBJ7601068.1"/>
    </source>
</evidence>
<evidence type="ECO:0000313" key="9">
    <source>
        <dbReference type="Proteomes" id="UP000612893"/>
    </source>
</evidence>
<keyword evidence="4 8" id="KW-0378">Hydrolase</keyword>
<keyword evidence="7" id="KW-0175">Coiled coil</keyword>
<reference evidence="8" key="1">
    <citation type="submission" date="2020-10" db="EMBL/GenBank/DDBJ databases">
        <title>Ca. Dormibacterota MAGs.</title>
        <authorList>
            <person name="Montgomery K."/>
        </authorList>
    </citation>
    <scope>NUCLEOTIDE SEQUENCE [LARGE SCALE GENOMIC DNA]</scope>
    <source>
        <strain evidence="8">SC8812_S17_10</strain>
    </source>
</reference>
<feature type="coiled-coil region" evidence="7">
    <location>
        <begin position="37"/>
        <end position="64"/>
    </location>
</feature>
<dbReference type="AlphaFoldDB" id="A0A934NBI3"/>
<evidence type="ECO:0000256" key="1">
    <source>
        <dbReference type="ARBA" id="ARBA00009998"/>
    </source>
</evidence>
<dbReference type="GO" id="GO:0009318">
    <property type="term" value="C:exodeoxyribonuclease VII complex"/>
    <property type="evidence" value="ECO:0007669"/>
    <property type="project" value="UniProtKB-UniRule"/>
</dbReference>
<keyword evidence="5" id="KW-0269">Exonuclease</keyword>
<dbReference type="EMBL" id="JAEKNR010000234">
    <property type="protein sequence ID" value="MBJ7601068.1"/>
    <property type="molecule type" value="Genomic_DNA"/>
</dbReference>